<evidence type="ECO:0000256" key="2">
    <source>
        <dbReference type="SAM" id="SignalP"/>
    </source>
</evidence>
<evidence type="ECO:0000313" key="5">
    <source>
        <dbReference type="RefSeq" id="XP_010429093.1"/>
    </source>
</evidence>
<name>A0ABM0TNW7_CAMSA</name>
<organism evidence="4 5">
    <name type="scientific">Camelina sativa</name>
    <name type="common">False flax</name>
    <name type="synonym">Myagrum sativum</name>
    <dbReference type="NCBI Taxonomy" id="90675"/>
    <lineage>
        <taxon>Eukaryota</taxon>
        <taxon>Viridiplantae</taxon>
        <taxon>Streptophyta</taxon>
        <taxon>Embryophyta</taxon>
        <taxon>Tracheophyta</taxon>
        <taxon>Spermatophyta</taxon>
        <taxon>Magnoliopsida</taxon>
        <taxon>eudicotyledons</taxon>
        <taxon>Gunneridae</taxon>
        <taxon>Pentapetalae</taxon>
        <taxon>rosids</taxon>
        <taxon>malvids</taxon>
        <taxon>Brassicales</taxon>
        <taxon>Brassicaceae</taxon>
        <taxon>Camelineae</taxon>
        <taxon>Camelina</taxon>
    </lineage>
</organism>
<sequence>MENKTIFMIFSVIMVLVLLSHPNLAIEENNDEPPLMSDDEFDTALYATSPSSIEYNTNIYGKTSKEDINSLMNCGKSTGYKTRNSAFLCFEEMIAEILVNKRASRDCCVGVVKAGKQCLMKFMNLIFQSYSFKHYNYKRFSRTNKVWNRCSTEIGAPSSFSG</sequence>
<reference evidence="5" key="2">
    <citation type="submission" date="2025-08" db="UniProtKB">
        <authorList>
            <consortium name="RefSeq"/>
        </authorList>
    </citation>
    <scope>IDENTIFICATION</scope>
    <source>
        <tissue evidence="5">Leaf</tissue>
    </source>
</reference>
<keyword evidence="4" id="KW-1185">Reference proteome</keyword>
<reference evidence="4" key="1">
    <citation type="journal article" date="2014" name="Nat. Commun.">
        <title>The emerging biofuel crop Camelina sativa retains a highly undifferentiated hexaploid genome structure.</title>
        <authorList>
            <person name="Kagale S."/>
            <person name="Koh C."/>
            <person name="Nixon J."/>
            <person name="Bollina V."/>
            <person name="Clarke W.E."/>
            <person name="Tuteja R."/>
            <person name="Spillane C."/>
            <person name="Robinson S.J."/>
            <person name="Links M.G."/>
            <person name="Clarke C."/>
            <person name="Higgins E.E."/>
            <person name="Huebert T."/>
            <person name="Sharpe A.G."/>
            <person name="Parkin I.A."/>
        </authorList>
    </citation>
    <scope>NUCLEOTIDE SEQUENCE [LARGE SCALE GENOMIC DNA]</scope>
    <source>
        <strain evidence="4">cv. DH55</strain>
    </source>
</reference>
<protein>
    <submittedName>
        <fullName evidence="5">Uncharacterized protein LOC104713623</fullName>
    </submittedName>
</protein>
<dbReference type="InterPro" id="IPR040220">
    <property type="entry name" value="DD11"/>
</dbReference>
<evidence type="ECO:0000256" key="1">
    <source>
        <dbReference type="ARBA" id="ARBA00022729"/>
    </source>
</evidence>
<evidence type="ECO:0000313" key="4">
    <source>
        <dbReference type="Proteomes" id="UP000694864"/>
    </source>
</evidence>
<dbReference type="GeneID" id="104713623"/>
<proteinExistence type="predicted"/>
<evidence type="ECO:0000259" key="3">
    <source>
        <dbReference type="Pfam" id="PF05617"/>
    </source>
</evidence>
<keyword evidence="1 2" id="KW-0732">Signal</keyword>
<dbReference type="RefSeq" id="XP_010429093.1">
    <property type="nucleotide sequence ID" value="XM_010430791.1"/>
</dbReference>
<feature type="chain" id="PRO_5045311026" evidence="2">
    <location>
        <begin position="26"/>
        <end position="162"/>
    </location>
</feature>
<dbReference type="Pfam" id="PF05617">
    <property type="entry name" value="Prolamin_like"/>
    <property type="match status" value="1"/>
</dbReference>
<feature type="signal peptide" evidence="2">
    <location>
        <begin position="1"/>
        <end position="25"/>
    </location>
</feature>
<dbReference type="Proteomes" id="UP000694864">
    <property type="component" value="Chromosome 9"/>
</dbReference>
<feature type="domain" description="Prolamin-like" evidence="3">
    <location>
        <begin position="89"/>
        <end position="151"/>
    </location>
</feature>
<dbReference type="InterPro" id="IPR008502">
    <property type="entry name" value="Prolamin-like"/>
</dbReference>
<dbReference type="PANTHER" id="PTHR31207">
    <property type="entry name" value="ECA1 GAMETOGENESIS FAMILY PROTEIN (DUF784)-RELATED-RELATED"/>
    <property type="match status" value="1"/>
</dbReference>
<gene>
    <name evidence="5" type="primary">LOC104713623</name>
</gene>
<accession>A0ABM0TNW7</accession>
<dbReference type="PANTHER" id="PTHR31207:SF40">
    <property type="entry name" value="ECA1 GAMETOGENESIS FAMILY PROTEIN (DUF784)-RELATED"/>
    <property type="match status" value="1"/>
</dbReference>